<dbReference type="RefSeq" id="WP_075804121.1">
    <property type="nucleotide sequence ID" value="NZ_MKZO01000027.1"/>
</dbReference>
<evidence type="ECO:0000256" key="1">
    <source>
        <dbReference type="SAM" id="MobiDB-lite"/>
    </source>
</evidence>
<feature type="compositionally biased region" description="Low complexity" evidence="1">
    <location>
        <begin position="135"/>
        <end position="150"/>
    </location>
</feature>
<accession>A0A1Q9R314</accession>
<organism evidence="2 3">
    <name type="scientific">Pseudomonas putida</name>
    <name type="common">Arthrobacter siderocapsulatus</name>
    <dbReference type="NCBI Taxonomy" id="303"/>
    <lineage>
        <taxon>Bacteria</taxon>
        <taxon>Pseudomonadati</taxon>
        <taxon>Pseudomonadota</taxon>
        <taxon>Gammaproteobacteria</taxon>
        <taxon>Pseudomonadales</taxon>
        <taxon>Pseudomonadaceae</taxon>
        <taxon>Pseudomonas</taxon>
    </lineage>
</organism>
<dbReference type="OrthoDB" id="6292895at2"/>
<protein>
    <submittedName>
        <fullName evidence="2">Uncharacterized protein</fullName>
    </submittedName>
</protein>
<dbReference type="AlphaFoldDB" id="A0A1Q9R314"/>
<gene>
    <name evidence="2" type="ORF">PSEMO_33120</name>
</gene>
<proteinExistence type="predicted"/>
<evidence type="ECO:0000313" key="3">
    <source>
        <dbReference type="Proteomes" id="UP000186736"/>
    </source>
</evidence>
<name>A0A1Q9R314_PSEPU</name>
<feature type="region of interest" description="Disordered" evidence="1">
    <location>
        <begin position="124"/>
        <end position="150"/>
    </location>
</feature>
<sequence length="150" mass="16448">MQPLRIRKFANGYLYSASTFGGPVNGIVPMGTAQWVGGTLEVTEDLLWFGANMINRVAVGDVSEVHIPTADIVSVEYRFGWFTGIVVVRHVHGEFTLRCYGAKNLVATLHMLFVAPKDKWAHEAEYGEPEPAPAPGRSRAGARPVPGRRN</sequence>
<comment type="caution">
    <text evidence="2">The sequence shown here is derived from an EMBL/GenBank/DDBJ whole genome shotgun (WGS) entry which is preliminary data.</text>
</comment>
<evidence type="ECO:0000313" key="2">
    <source>
        <dbReference type="EMBL" id="OLS61768.1"/>
    </source>
</evidence>
<dbReference type="EMBL" id="MKZO01000027">
    <property type="protein sequence ID" value="OLS61768.1"/>
    <property type="molecule type" value="Genomic_DNA"/>
</dbReference>
<dbReference type="Proteomes" id="UP000186736">
    <property type="component" value="Unassembled WGS sequence"/>
</dbReference>
<reference evidence="2 3" key="1">
    <citation type="submission" date="2016-10" db="EMBL/GenBank/DDBJ databases">
        <title>Genome Sequence of Pseudomonas putida GM4FR.</title>
        <authorList>
            <person name="Poehlein A."/>
            <person name="Wemheuer F."/>
            <person name="Hollensteiner J."/>
            <person name="Wemheuer B."/>
        </authorList>
    </citation>
    <scope>NUCLEOTIDE SEQUENCE [LARGE SCALE GENOMIC DNA]</scope>
    <source>
        <strain evidence="2 3">GM4FR</strain>
    </source>
</reference>